<name>A0A2K8QMY2_9GAMM</name>
<dbReference type="RefSeq" id="WP_100849524.1">
    <property type="nucleotide sequence ID" value="NZ_BMJF01000001.1"/>
</dbReference>
<evidence type="ECO:0000256" key="6">
    <source>
        <dbReference type="SAM" id="SignalP"/>
    </source>
</evidence>
<dbReference type="PANTHER" id="PTHR38776">
    <property type="entry name" value="MLTA-INTERACTING PROTEIN-RELATED"/>
    <property type="match status" value="1"/>
</dbReference>
<comment type="subcellular location">
    <subcellularLocation>
        <location evidence="1">Cell outer membrane</location>
    </subcellularLocation>
</comment>
<organism evidence="7 8">
    <name type="scientific">Dickeya fangzhongdai</name>
    <dbReference type="NCBI Taxonomy" id="1778540"/>
    <lineage>
        <taxon>Bacteria</taxon>
        <taxon>Pseudomonadati</taxon>
        <taxon>Pseudomonadota</taxon>
        <taxon>Gammaproteobacteria</taxon>
        <taxon>Enterobacterales</taxon>
        <taxon>Pectobacteriaceae</taxon>
        <taxon>Dickeya</taxon>
    </lineage>
</organism>
<reference evidence="8" key="1">
    <citation type="journal article" date="2018" name="Genome Announc.">
        <title>Complete genome sequence of a Dickeya fangzhongdai type strain causing bleeding canker of pear tree trunks.</title>
        <authorList>
            <person name="Zhao Y."/>
            <person name="Tian Y."/>
            <person name="Li X."/>
            <person name="Hu B."/>
        </authorList>
    </citation>
    <scope>NUCLEOTIDE SEQUENCE [LARGE SCALE GENOMIC DNA]</scope>
    <source>
        <strain evidence="8">DSM 101947</strain>
    </source>
</reference>
<evidence type="ECO:0000256" key="5">
    <source>
        <dbReference type="ARBA" id="ARBA00023237"/>
    </source>
</evidence>
<protein>
    <submittedName>
        <fullName evidence="7">MltA-interacting protein MipA</fullName>
    </submittedName>
</protein>
<comment type="similarity">
    <text evidence="2">Belongs to the MipA/OmpV family.</text>
</comment>
<dbReference type="GO" id="GO:0009252">
    <property type="term" value="P:peptidoglycan biosynthetic process"/>
    <property type="evidence" value="ECO:0007669"/>
    <property type="project" value="TreeGrafter"/>
</dbReference>
<keyword evidence="5" id="KW-0998">Cell outer membrane</keyword>
<evidence type="ECO:0000313" key="8">
    <source>
        <dbReference type="Proteomes" id="UP000231901"/>
    </source>
</evidence>
<dbReference type="GO" id="GO:0009279">
    <property type="term" value="C:cell outer membrane"/>
    <property type="evidence" value="ECO:0007669"/>
    <property type="project" value="UniProtKB-SubCell"/>
</dbReference>
<evidence type="ECO:0000256" key="1">
    <source>
        <dbReference type="ARBA" id="ARBA00004442"/>
    </source>
</evidence>
<keyword evidence="4" id="KW-0472">Membrane</keyword>
<dbReference type="KEGG" id="dfn:CVE23_10790"/>
<dbReference type="InterPro" id="IPR010583">
    <property type="entry name" value="MipA"/>
</dbReference>
<evidence type="ECO:0000256" key="2">
    <source>
        <dbReference type="ARBA" id="ARBA00005722"/>
    </source>
</evidence>
<dbReference type="AlphaFoldDB" id="A0A2K8QMY2"/>
<dbReference type="PANTHER" id="PTHR38776:SF1">
    <property type="entry name" value="MLTA-INTERACTING PROTEIN-RELATED"/>
    <property type="match status" value="1"/>
</dbReference>
<dbReference type="GeneID" id="66564820"/>
<evidence type="ECO:0000256" key="3">
    <source>
        <dbReference type="ARBA" id="ARBA00022729"/>
    </source>
</evidence>
<feature type="chain" id="PRO_5014804279" evidence="6">
    <location>
        <begin position="25"/>
        <end position="249"/>
    </location>
</feature>
<evidence type="ECO:0000256" key="4">
    <source>
        <dbReference type="ARBA" id="ARBA00023136"/>
    </source>
</evidence>
<feature type="signal peptide" evidence="6">
    <location>
        <begin position="1"/>
        <end position="24"/>
    </location>
</feature>
<accession>A0A2K8QMY2</accession>
<proteinExistence type="inferred from homology"/>
<keyword evidence="3 6" id="KW-0732">Signal</keyword>
<dbReference type="EMBL" id="CP025003">
    <property type="protein sequence ID" value="ATZ94415.1"/>
    <property type="molecule type" value="Genomic_DNA"/>
</dbReference>
<evidence type="ECO:0000313" key="7">
    <source>
        <dbReference type="EMBL" id="ATZ94415.1"/>
    </source>
</evidence>
<gene>
    <name evidence="7" type="ORF">CVE23_10790</name>
</gene>
<dbReference type="Proteomes" id="UP000231901">
    <property type="component" value="Chromosome"/>
</dbReference>
<keyword evidence="8" id="KW-1185">Reference proteome</keyword>
<dbReference type="Pfam" id="PF06629">
    <property type="entry name" value="MipA"/>
    <property type="match status" value="1"/>
</dbReference>
<sequence length="249" mass="27881">MKNCVLTFLTAALAATLAAPAAFADEFALGLGAVGETPVYRGDSGHVYPFPMVTYESESFYLRGLLGGYYLWNDAQNKLSLTAYYNPFGFKPGDSDDNQMKQLERRRGTLMAGLSYRYDAQWGTLRTLLAGDTLNYSNGLVWDSAYLYRFNDGDWSLTPGVGITWSSENQNRYYYGVTGDESARSGLRNYQPDDGWSPYVELNAGYKINSSWNTWVSGRYVRLSDETKNSPMVDKNYNLMLGGGVSYTF</sequence>